<protein>
    <submittedName>
        <fullName evidence="3">Class F sortase</fullName>
    </submittedName>
</protein>
<evidence type="ECO:0000256" key="1">
    <source>
        <dbReference type="ARBA" id="ARBA00022801"/>
    </source>
</evidence>
<sequence>MVASVLMLSGAAACQEPSTRTSSPHTTPSAHAPTATSGGVPAAVKRYRAPREVEAAAAPVRIDIPVLEVESDLERVGKQKDGTIGVPKKPSHAAWYVDSAPPGQVGAAVMLGHVDSKSGPAVFYRLHTLRKGDSVVVHRADKSDIRFVVDRVEKFDKDDFPSVDVYFPTVNPTLRLITCGGDFIRSAGGYQENVVVFASLAKGGAS</sequence>
<evidence type="ECO:0000313" key="3">
    <source>
        <dbReference type="EMBL" id="MFC3761056.1"/>
    </source>
</evidence>
<keyword evidence="4" id="KW-1185">Reference proteome</keyword>
<dbReference type="InterPro" id="IPR042001">
    <property type="entry name" value="Sortase_F"/>
</dbReference>
<reference evidence="4" key="1">
    <citation type="journal article" date="2019" name="Int. J. Syst. Evol. Microbiol.">
        <title>The Global Catalogue of Microorganisms (GCM) 10K type strain sequencing project: providing services to taxonomists for standard genome sequencing and annotation.</title>
        <authorList>
            <consortium name="The Broad Institute Genomics Platform"/>
            <consortium name="The Broad Institute Genome Sequencing Center for Infectious Disease"/>
            <person name="Wu L."/>
            <person name="Ma J."/>
        </authorList>
    </citation>
    <scope>NUCLEOTIDE SEQUENCE [LARGE SCALE GENOMIC DNA]</scope>
    <source>
        <strain evidence="4">CGMCC 4.7241</strain>
    </source>
</reference>
<dbReference type="InterPro" id="IPR023365">
    <property type="entry name" value="Sortase_dom-sf"/>
</dbReference>
<proteinExistence type="predicted"/>
<feature type="region of interest" description="Disordered" evidence="2">
    <location>
        <begin position="14"/>
        <end position="41"/>
    </location>
</feature>
<comment type="caution">
    <text evidence="3">The sequence shown here is derived from an EMBL/GenBank/DDBJ whole genome shotgun (WGS) entry which is preliminary data.</text>
</comment>
<gene>
    <name evidence="3" type="ORF">ACFOUW_09400</name>
</gene>
<evidence type="ECO:0000313" key="4">
    <source>
        <dbReference type="Proteomes" id="UP001595699"/>
    </source>
</evidence>
<dbReference type="Gene3D" id="2.40.260.10">
    <property type="entry name" value="Sortase"/>
    <property type="match status" value="1"/>
</dbReference>
<dbReference type="EMBL" id="JBHRZH010000006">
    <property type="protein sequence ID" value="MFC3761056.1"/>
    <property type="molecule type" value="Genomic_DNA"/>
</dbReference>
<dbReference type="Proteomes" id="UP001595699">
    <property type="component" value="Unassembled WGS sequence"/>
</dbReference>
<accession>A0ABV7Y6Y7</accession>
<evidence type="ECO:0000256" key="2">
    <source>
        <dbReference type="SAM" id="MobiDB-lite"/>
    </source>
</evidence>
<feature type="compositionally biased region" description="Low complexity" evidence="2">
    <location>
        <begin position="17"/>
        <end position="37"/>
    </location>
</feature>
<name>A0ABV7Y6Y7_9ACTN</name>
<keyword evidence="1" id="KW-0378">Hydrolase</keyword>
<dbReference type="RefSeq" id="WP_205117280.1">
    <property type="nucleotide sequence ID" value="NZ_JAFBCM010000001.1"/>
</dbReference>
<dbReference type="CDD" id="cd05829">
    <property type="entry name" value="Sortase_F"/>
    <property type="match status" value="1"/>
</dbReference>
<organism evidence="3 4">
    <name type="scientific">Tenggerimyces flavus</name>
    <dbReference type="NCBI Taxonomy" id="1708749"/>
    <lineage>
        <taxon>Bacteria</taxon>
        <taxon>Bacillati</taxon>
        <taxon>Actinomycetota</taxon>
        <taxon>Actinomycetes</taxon>
        <taxon>Propionibacteriales</taxon>
        <taxon>Nocardioidaceae</taxon>
        <taxon>Tenggerimyces</taxon>
    </lineage>
</organism>
<dbReference type="Pfam" id="PF04203">
    <property type="entry name" value="Sortase"/>
    <property type="match status" value="1"/>
</dbReference>
<dbReference type="NCBIfam" id="NF033748">
    <property type="entry name" value="class_F_sortase"/>
    <property type="match status" value="1"/>
</dbReference>
<dbReference type="SUPFAM" id="SSF63817">
    <property type="entry name" value="Sortase"/>
    <property type="match status" value="1"/>
</dbReference>
<dbReference type="InterPro" id="IPR005754">
    <property type="entry name" value="Sortase"/>
</dbReference>